<protein>
    <submittedName>
        <fullName evidence="2">Uncharacterized protein</fullName>
    </submittedName>
</protein>
<feature type="compositionally biased region" description="Polar residues" evidence="1">
    <location>
        <begin position="230"/>
        <end position="239"/>
    </location>
</feature>
<comment type="caution">
    <text evidence="2">The sequence shown here is derived from an EMBL/GenBank/DDBJ whole genome shotgun (WGS) entry which is preliminary data.</text>
</comment>
<proteinExistence type="predicted"/>
<evidence type="ECO:0000313" key="2">
    <source>
        <dbReference type="EMBL" id="MCD7458616.1"/>
    </source>
</evidence>
<evidence type="ECO:0000313" key="3">
    <source>
        <dbReference type="Proteomes" id="UP000823775"/>
    </source>
</evidence>
<feature type="compositionally biased region" description="Polar residues" evidence="1">
    <location>
        <begin position="188"/>
        <end position="201"/>
    </location>
</feature>
<dbReference type="EMBL" id="JACEIK010000529">
    <property type="protein sequence ID" value="MCD7458616.1"/>
    <property type="molecule type" value="Genomic_DNA"/>
</dbReference>
<feature type="compositionally biased region" description="Basic and acidic residues" evidence="1">
    <location>
        <begin position="18"/>
        <end position="30"/>
    </location>
</feature>
<accession>A0ABS8SID8</accession>
<dbReference type="Gene3D" id="4.10.60.10">
    <property type="entry name" value="Zinc finger, CCHC-type"/>
    <property type="match status" value="1"/>
</dbReference>
<sequence>MEMFIRRFTKFFKKKKSEKRESRNKNKSSEKGQFQGCFKYGKMDHMIKDCPLLKEEQRRNSKKQQELASKAFKKAMKATWGETSDEKSEGEDGEGNLALMAKSDTDSDNDSSELEETVFIQKTENSKLKETASSLKAELNTIKDKKASSSELSNNDQGLHEAEIVSLKRELCKEKKINSELQVSTPTLNEGTLLETDSLNVPSEPRQELKNSGGTNFEIVVSLEEGTGDGTSSDPIPEA</sequence>
<gene>
    <name evidence="2" type="ORF">HAX54_038663</name>
</gene>
<reference evidence="2 3" key="1">
    <citation type="journal article" date="2021" name="BMC Genomics">
        <title>Datura genome reveals duplications of psychoactive alkaloid biosynthetic genes and high mutation rate following tissue culture.</title>
        <authorList>
            <person name="Rajewski A."/>
            <person name="Carter-House D."/>
            <person name="Stajich J."/>
            <person name="Litt A."/>
        </authorList>
    </citation>
    <scope>NUCLEOTIDE SEQUENCE [LARGE SCALE GENOMIC DNA]</scope>
    <source>
        <strain evidence="2">AR-01</strain>
    </source>
</reference>
<feature type="region of interest" description="Disordered" evidence="1">
    <location>
        <begin position="15"/>
        <end position="34"/>
    </location>
</feature>
<feature type="region of interest" description="Disordered" evidence="1">
    <location>
        <begin position="188"/>
        <end position="239"/>
    </location>
</feature>
<feature type="compositionally biased region" description="Basic and acidic residues" evidence="1">
    <location>
        <begin position="55"/>
        <end position="65"/>
    </location>
</feature>
<evidence type="ECO:0000256" key="1">
    <source>
        <dbReference type="SAM" id="MobiDB-lite"/>
    </source>
</evidence>
<organism evidence="2 3">
    <name type="scientific">Datura stramonium</name>
    <name type="common">Jimsonweed</name>
    <name type="synonym">Common thornapple</name>
    <dbReference type="NCBI Taxonomy" id="4076"/>
    <lineage>
        <taxon>Eukaryota</taxon>
        <taxon>Viridiplantae</taxon>
        <taxon>Streptophyta</taxon>
        <taxon>Embryophyta</taxon>
        <taxon>Tracheophyta</taxon>
        <taxon>Spermatophyta</taxon>
        <taxon>Magnoliopsida</taxon>
        <taxon>eudicotyledons</taxon>
        <taxon>Gunneridae</taxon>
        <taxon>Pentapetalae</taxon>
        <taxon>asterids</taxon>
        <taxon>lamiids</taxon>
        <taxon>Solanales</taxon>
        <taxon>Solanaceae</taxon>
        <taxon>Solanoideae</taxon>
        <taxon>Datureae</taxon>
        <taxon>Datura</taxon>
    </lineage>
</organism>
<feature type="region of interest" description="Disordered" evidence="1">
    <location>
        <begin position="55"/>
        <end position="115"/>
    </location>
</feature>
<dbReference type="Proteomes" id="UP000823775">
    <property type="component" value="Unassembled WGS sequence"/>
</dbReference>
<name>A0ABS8SID8_DATST</name>
<keyword evidence="3" id="KW-1185">Reference proteome</keyword>
<feature type="compositionally biased region" description="Acidic residues" evidence="1">
    <location>
        <begin position="106"/>
        <end position="115"/>
    </location>
</feature>